<protein>
    <submittedName>
        <fullName evidence="2">Uncharacterized protein</fullName>
    </submittedName>
</protein>
<feature type="region of interest" description="Disordered" evidence="1">
    <location>
        <begin position="1"/>
        <end position="59"/>
    </location>
</feature>
<dbReference type="RefSeq" id="WP_420069005.1">
    <property type="nucleotide sequence ID" value="NZ_JBCHKQ010000001.1"/>
</dbReference>
<name>A0ABU9UA78_9SPIR</name>
<organism evidence="2 3">
    <name type="scientific">Rarispira pelagica</name>
    <dbReference type="NCBI Taxonomy" id="3141764"/>
    <lineage>
        <taxon>Bacteria</taxon>
        <taxon>Pseudomonadati</taxon>
        <taxon>Spirochaetota</taxon>
        <taxon>Spirochaetia</taxon>
        <taxon>Winmispirales</taxon>
        <taxon>Winmispiraceae</taxon>
        <taxon>Rarispira</taxon>
    </lineage>
</organism>
<accession>A0ABU9UA78</accession>
<evidence type="ECO:0000313" key="2">
    <source>
        <dbReference type="EMBL" id="MEM5947559.1"/>
    </source>
</evidence>
<comment type="caution">
    <text evidence="2">The sequence shown here is derived from an EMBL/GenBank/DDBJ whole genome shotgun (WGS) entry which is preliminary data.</text>
</comment>
<evidence type="ECO:0000256" key="1">
    <source>
        <dbReference type="SAM" id="MobiDB-lite"/>
    </source>
</evidence>
<dbReference type="Proteomes" id="UP001466331">
    <property type="component" value="Unassembled WGS sequence"/>
</dbReference>
<proteinExistence type="predicted"/>
<sequence>MIYKKNIIPNRLPAVPKEKKSRQNCGKPCLRAHKRKYRQQKEKDTAMTDKTPYKSPTYLDSKKTASYCELSKKLSKEK</sequence>
<reference evidence="2 3" key="1">
    <citation type="submission" date="2024-03" db="EMBL/GenBank/DDBJ databases">
        <title>Ignisphaera cupida sp. nov., a hyperthermophilic hydrolytic archaeon from a hot spring of Kamchatka, and proposal of Ignisphaeraceae fam. nov.</title>
        <authorList>
            <person name="Podosokorskaya O.A."/>
            <person name="Elcheninov A.G."/>
            <person name="Maltseva A.I."/>
            <person name="Zayulina K.S."/>
            <person name="Novikov A."/>
            <person name="Merkel A.Y."/>
        </authorList>
    </citation>
    <scope>NUCLEOTIDE SEQUENCE [LARGE SCALE GENOMIC DNA]</scope>
    <source>
        <strain evidence="2 3">38H-sp</strain>
    </source>
</reference>
<keyword evidence="3" id="KW-1185">Reference proteome</keyword>
<evidence type="ECO:0000313" key="3">
    <source>
        <dbReference type="Proteomes" id="UP001466331"/>
    </source>
</evidence>
<gene>
    <name evidence="2" type="ORF">WKV44_03275</name>
</gene>
<dbReference type="EMBL" id="JBCHKQ010000001">
    <property type="protein sequence ID" value="MEM5947559.1"/>
    <property type="molecule type" value="Genomic_DNA"/>
</dbReference>